<proteinExistence type="predicted"/>
<dbReference type="Proteomes" id="UP000001318">
    <property type="component" value="Chromosome"/>
</dbReference>
<protein>
    <submittedName>
        <fullName evidence="1">Uncharacterized protein</fullName>
    </submittedName>
</protein>
<organism evidence="1 2">
    <name type="scientific">Clavibacter sepedonicus</name>
    <name type="common">Clavibacter michiganensis subsp. sepedonicus</name>
    <dbReference type="NCBI Taxonomy" id="31964"/>
    <lineage>
        <taxon>Bacteria</taxon>
        <taxon>Bacillati</taxon>
        <taxon>Actinomycetota</taxon>
        <taxon>Actinomycetes</taxon>
        <taxon>Micrococcales</taxon>
        <taxon>Microbacteriaceae</taxon>
        <taxon>Clavibacter</taxon>
    </lineage>
</organism>
<evidence type="ECO:0000313" key="1">
    <source>
        <dbReference type="EMBL" id="CAQ03178.1"/>
    </source>
</evidence>
<sequence>MFHVKHAMRRMEVNVVWRSLHKNSSKCDTSSRETCFTWNIPRALSSTAATERGTARVIVARDDRR</sequence>
<dbReference type="HOGENOM" id="CLU_2841891_0_0_11"/>
<evidence type="ECO:0000313" key="2">
    <source>
        <dbReference type="Proteomes" id="UP000001318"/>
    </source>
</evidence>
<dbReference type="KEGG" id="cms:CMS3110"/>
<name>B0RDP9_CLASE</name>
<accession>B0RDP9</accession>
<dbReference type="EMBL" id="AM849034">
    <property type="protein sequence ID" value="CAQ03178.1"/>
    <property type="molecule type" value="Genomic_DNA"/>
</dbReference>
<reference evidence="1 2" key="1">
    <citation type="journal article" date="2008" name="J. Bacteriol.">
        <title>Genome of the actinomycete plant pathogen Clavibacter michiganensis subsp. sepedonicus suggests recent niche adaptation.</title>
        <authorList>
            <person name="Bentley S.D."/>
            <person name="Corton C."/>
            <person name="Brown S.E."/>
            <person name="Barron A."/>
            <person name="Clark L."/>
            <person name="Doggett J."/>
            <person name="Harris B."/>
            <person name="Ormond D."/>
            <person name="Quail M.A."/>
            <person name="May G."/>
            <person name="Francis D."/>
            <person name="Knudson D."/>
            <person name="Parkhill J."/>
            <person name="Ishimaru C.A."/>
        </authorList>
    </citation>
    <scope>NUCLEOTIDE SEQUENCE [LARGE SCALE GENOMIC DNA]</scope>
    <source>
        <strain evidence="2">ATCC 33113 / DSM 20744 / JCM 9667 / LMG 2889 / ICMP 2535 / C-1</strain>
    </source>
</reference>
<dbReference type="AlphaFoldDB" id="B0RDP9"/>
<gene>
    <name evidence="1" type="ordered locus">CMS3110</name>
</gene>
<dbReference type="STRING" id="31964.CMS3110"/>
<keyword evidence="2" id="KW-1185">Reference proteome</keyword>